<dbReference type="RefSeq" id="WP_234995638.1">
    <property type="nucleotide sequence ID" value="NZ_FQVN01000003.1"/>
</dbReference>
<feature type="compositionally biased region" description="Basic and acidic residues" evidence="1">
    <location>
        <begin position="114"/>
        <end position="131"/>
    </location>
</feature>
<accession>A0A1M5AIV0</accession>
<dbReference type="Pfam" id="PF05331">
    <property type="entry name" value="DUF742"/>
    <property type="match status" value="1"/>
</dbReference>
<dbReference type="PANTHER" id="PTHR36221:SF1">
    <property type="entry name" value="DUF742 DOMAIN-CONTAINING PROTEIN"/>
    <property type="match status" value="1"/>
</dbReference>
<dbReference type="Proteomes" id="UP000184501">
    <property type="component" value="Unassembled WGS sequence"/>
</dbReference>
<dbReference type="PANTHER" id="PTHR36221">
    <property type="entry name" value="DUF742 DOMAIN-CONTAINING PROTEIN"/>
    <property type="match status" value="1"/>
</dbReference>
<organism evidence="2 3">
    <name type="scientific">Streptoalloteichus hindustanus</name>
    <dbReference type="NCBI Taxonomy" id="2017"/>
    <lineage>
        <taxon>Bacteria</taxon>
        <taxon>Bacillati</taxon>
        <taxon>Actinomycetota</taxon>
        <taxon>Actinomycetes</taxon>
        <taxon>Pseudonocardiales</taxon>
        <taxon>Pseudonocardiaceae</taxon>
        <taxon>Streptoalloteichus</taxon>
    </lineage>
</organism>
<gene>
    <name evidence="2" type="ORF">SAMN05444320_103140</name>
</gene>
<feature type="compositionally biased region" description="Pro residues" evidence="1">
    <location>
        <begin position="1"/>
        <end position="13"/>
    </location>
</feature>
<evidence type="ECO:0000313" key="3">
    <source>
        <dbReference type="Proteomes" id="UP000184501"/>
    </source>
</evidence>
<reference evidence="2 3" key="1">
    <citation type="submission" date="2016-11" db="EMBL/GenBank/DDBJ databases">
        <authorList>
            <person name="Jaros S."/>
            <person name="Januszkiewicz K."/>
            <person name="Wedrychowicz H."/>
        </authorList>
    </citation>
    <scope>NUCLEOTIDE SEQUENCE [LARGE SCALE GENOMIC DNA]</scope>
    <source>
        <strain evidence="2 3">DSM 44523</strain>
    </source>
</reference>
<dbReference type="AlphaFoldDB" id="A0A1M5AIV0"/>
<dbReference type="InterPro" id="IPR007995">
    <property type="entry name" value="DUF742"/>
</dbReference>
<evidence type="ECO:0008006" key="4">
    <source>
        <dbReference type="Google" id="ProtNLM"/>
    </source>
</evidence>
<feature type="region of interest" description="Disordered" evidence="1">
    <location>
        <begin position="1"/>
        <end position="75"/>
    </location>
</feature>
<evidence type="ECO:0000256" key="1">
    <source>
        <dbReference type="SAM" id="MobiDB-lite"/>
    </source>
</evidence>
<dbReference type="STRING" id="2017.SAMN05444320_103140"/>
<sequence length="251" mass="27060">MTVPDDPYPPAGPLGPTEQTSDPDSAGDDGGRRRSRWSLRSQRRPSAPTTVGTTGARFGPPSARRPVHDEPLGAEVAAAAAADDPFVGLTGARFGSSSLRRRWHEDLTGPQENAPHRATQDPRDDARRVDDDPVEEQETLRTLVRPYTWTGGRTAPQYNLALETLVSTNDNAVSWDEELTSAEIRRVAALCARPRSVAEVAASLSIPLGVARVLLADMALAGSIVVHRAATRDGTPDLALMERVLHGLRRL</sequence>
<evidence type="ECO:0000313" key="2">
    <source>
        <dbReference type="EMBL" id="SHF30240.1"/>
    </source>
</evidence>
<name>A0A1M5AIV0_STRHI</name>
<protein>
    <recommendedName>
        <fullName evidence="4">DUF742 domain-containing protein</fullName>
    </recommendedName>
</protein>
<dbReference type="EMBL" id="FQVN01000003">
    <property type="protein sequence ID" value="SHF30240.1"/>
    <property type="molecule type" value="Genomic_DNA"/>
</dbReference>
<keyword evidence="3" id="KW-1185">Reference proteome</keyword>
<feature type="region of interest" description="Disordered" evidence="1">
    <location>
        <begin position="106"/>
        <end position="136"/>
    </location>
</feature>
<proteinExistence type="predicted"/>
<feature type="compositionally biased region" description="Basic residues" evidence="1">
    <location>
        <begin position="33"/>
        <end position="43"/>
    </location>
</feature>